<dbReference type="RefSeq" id="XP_021871409.1">
    <property type="nucleotide sequence ID" value="XM_022015849.1"/>
</dbReference>
<accession>A0A1Y1UH42</accession>
<dbReference type="STRING" id="4999.A0A1Y1UH42"/>
<feature type="region of interest" description="Disordered" evidence="1">
    <location>
        <begin position="1"/>
        <end position="64"/>
    </location>
</feature>
<protein>
    <submittedName>
        <fullName evidence="2">Uncharacterized protein</fullName>
    </submittedName>
</protein>
<feature type="compositionally biased region" description="Gly residues" evidence="1">
    <location>
        <begin position="44"/>
        <end position="53"/>
    </location>
</feature>
<sequence length="290" mass="27161">MNPLGAAVGGDDHGSGVGLSGGAAQPNTSNSQAARFAQDEQGGFNAGVGGAHASGGLPAQTLVQDTGSTPIADKFMSGGTTGAGSGKLDNALDNFGGGNSVGTGAGGFSSGGGATGQDAVSGAYEGSGTRDALTGQSKAFETSPGVGFGGENLASTLGSNDTGANAAAGTGHAYGTGVGASGGAGGHYDPETAGSGTATGATAAGAGLGGLGAAGAVGDNNNSGVGNTTGNSNSADNADSEFQRGAPLSDPKELDSGGPHALVFDEATGKYIHRHEREGGALADDASRPE</sequence>
<feature type="region of interest" description="Disordered" evidence="1">
    <location>
        <begin position="109"/>
        <end position="132"/>
    </location>
</feature>
<feature type="region of interest" description="Disordered" evidence="1">
    <location>
        <begin position="212"/>
        <end position="290"/>
    </location>
</feature>
<evidence type="ECO:0000313" key="3">
    <source>
        <dbReference type="Proteomes" id="UP000193218"/>
    </source>
</evidence>
<evidence type="ECO:0000256" key="1">
    <source>
        <dbReference type="SAM" id="MobiDB-lite"/>
    </source>
</evidence>
<feature type="compositionally biased region" description="Low complexity" evidence="1">
    <location>
        <begin position="216"/>
        <end position="235"/>
    </location>
</feature>
<gene>
    <name evidence="2" type="ORF">BD324DRAFT_625884</name>
</gene>
<dbReference type="InParanoid" id="A0A1Y1UH42"/>
<dbReference type="Proteomes" id="UP000193218">
    <property type="component" value="Unassembled WGS sequence"/>
</dbReference>
<feature type="compositionally biased region" description="Basic and acidic residues" evidence="1">
    <location>
        <begin position="275"/>
        <end position="290"/>
    </location>
</feature>
<evidence type="ECO:0000313" key="2">
    <source>
        <dbReference type="EMBL" id="ORX37371.1"/>
    </source>
</evidence>
<dbReference type="EMBL" id="NBSH01000006">
    <property type="protein sequence ID" value="ORX37371.1"/>
    <property type="molecule type" value="Genomic_DNA"/>
</dbReference>
<keyword evidence="3" id="KW-1185">Reference proteome</keyword>
<dbReference type="OrthoDB" id="2564890at2759"/>
<reference evidence="2 3" key="1">
    <citation type="submission" date="2017-03" db="EMBL/GenBank/DDBJ databases">
        <title>Widespread Adenine N6-methylation of Active Genes in Fungi.</title>
        <authorList>
            <consortium name="DOE Joint Genome Institute"/>
            <person name="Mondo S.J."/>
            <person name="Dannebaum R.O."/>
            <person name="Kuo R.C."/>
            <person name="Louie K.B."/>
            <person name="Bewick A.J."/>
            <person name="Labutti K."/>
            <person name="Haridas S."/>
            <person name="Kuo A."/>
            <person name="Salamov A."/>
            <person name="Ahrendt S.R."/>
            <person name="Lau R."/>
            <person name="Bowen B.P."/>
            <person name="Lipzen A."/>
            <person name="Sullivan W."/>
            <person name="Andreopoulos W.B."/>
            <person name="Clum A."/>
            <person name="Lindquist E."/>
            <person name="Daum C."/>
            <person name="Northen T.R."/>
            <person name="Ramamoorthy G."/>
            <person name="Schmitz R.J."/>
            <person name="Gryganskyi A."/>
            <person name="Culley D."/>
            <person name="Magnuson J."/>
            <person name="James T.Y."/>
            <person name="O'Malley M.A."/>
            <person name="Stajich J.E."/>
            <person name="Spatafora J.W."/>
            <person name="Visel A."/>
            <person name="Grigoriev I.V."/>
        </authorList>
    </citation>
    <scope>NUCLEOTIDE SEQUENCE [LARGE SCALE GENOMIC DNA]</scope>
    <source>
        <strain evidence="2 3">NRRL Y-17943</strain>
    </source>
</reference>
<organism evidence="2 3">
    <name type="scientific">Kockovaella imperatae</name>
    <dbReference type="NCBI Taxonomy" id="4999"/>
    <lineage>
        <taxon>Eukaryota</taxon>
        <taxon>Fungi</taxon>
        <taxon>Dikarya</taxon>
        <taxon>Basidiomycota</taxon>
        <taxon>Agaricomycotina</taxon>
        <taxon>Tremellomycetes</taxon>
        <taxon>Tremellales</taxon>
        <taxon>Cuniculitremaceae</taxon>
        <taxon>Kockovaella</taxon>
    </lineage>
</organism>
<dbReference type="GeneID" id="33557658"/>
<comment type="caution">
    <text evidence="2">The sequence shown here is derived from an EMBL/GenBank/DDBJ whole genome shotgun (WGS) entry which is preliminary data.</text>
</comment>
<proteinExistence type="predicted"/>
<dbReference type="AlphaFoldDB" id="A0A1Y1UH42"/>
<name>A0A1Y1UH42_9TREE</name>